<dbReference type="Proteomes" id="UP000198372">
    <property type="component" value="Unassembled WGS sequence"/>
</dbReference>
<dbReference type="OrthoDB" id="2683368at2759"/>
<feature type="compositionally biased region" description="Basic and acidic residues" evidence="1">
    <location>
        <begin position="148"/>
        <end position="169"/>
    </location>
</feature>
<feature type="region of interest" description="Disordered" evidence="1">
    <location>
        <begin position="456"/>
        <end position="502"/>
    </location>
</feature>
<keyword evidence="3" id="KW-1185">Reference proteome</keyword>
<protein>
    <submittedName>
        <fullName evidence="2">BQ2448_4855 protein</fullName>
    </submittedName>
</protein>
<feature type="region of interest" description="Disordered" evidence="1">
    <location>
        <begin position="1"/>
        <end position="70"/>
    </location>
</feature>
<feature type="compositionally biased region" description="Basic and acidic residues" evidence="1">
    <location>
        <begin position="232"/>
        <end position="242"/>
    </location>
</feature>
<accession>A0A238FJ30</accession>
<evidence type="ECO:0000256" key="1">
    <source>
        <dbReference type="SAM" id="MobiDB-lite"/>
    </source>
</evidence>
<reference evidence="3" key="1">
    <citation type="submission" date="2016-09" db="EMBL/GenBank/DDBJ databases">
        <authorList>
            <person name="Jeantristanb JTB J.-T."/>
            <person name="Ricardo R."/>
        </authorList>
    </citation>
    <scope>NUCLEOTIDE SEQUENCE [LARGE SCALE GENOMIC DNA]</scope>
</reference>
<dbReference type="AlphaFoldDB" id="A0A238FJ30"/>
<feature type="region of interest" description="Disordered" evidence="1">
    <location>
        <begin position="123"/>
        <end position="182"/>
    </location>
</feature>
<feature type="region of interest" description="Disordered" evidence="1">
    <location>
        <begin position="211"/>
        <end position="268"/>
    </location>
</feature>
<dbReference type="EMBL" id="FMSP01000008">
    <property type="protein sequence ID" value="SCV72161.1"/>
    <property type="molecule type" value="Genomic_DNA"/>
</dbReference>
<feature type="region of interest" description="Disordered" evidence="1">
    <location>
        <begin position="366"/>
        <end position="391"/>
    </location>
</feature>
<feature type="region of interest" description="Disordered" evidence="1">
    <location>
        <begin position="87"/>
        <end position="106"/>
    </location>
</feature>
<gene>
    <name evidence="2" type="ORF">BQ2448_4855</name>
</gene>
<evidence type="ECO:0000313" key="3">
    <source>
        <dbReference type="Proteomes" id="UP000198372"/>
    </source>
</evidence>
<organism evidence="2 3">
    <name type="scientific">Microbotryum intermedium</name>
    <dbReference type="NCBI Taxonomy" id="269621"/>
    <lineage>
        <taxon>Eukaryota</taxon>
        <taxon>Fungi</taxon>
        <taxon>Dikarya</taxon>
        <taxon>Basidiomycota</taxon>
        <taxon>Pucciniomycotina</taxon>
        <taxon>Microbotryomycetes</taxon>
        <taxon>Microbotryales</taxon>
        <taxon>Microbotryaceae</taxon>
        <taxon>Microbotryum</taxon>
    </lineage>
</organism>
<feature type="compositionally biased region" description="Polar residues" evidence="1">
    <location>
        <begin position="366"/>
        <end position="376"/>
    </location>
</feature>
<evidence type="ECO:0000313" key="2">
    <source>
        <dbReference type="EMBL" id="SCV72161.1"/>
    </source>
</evidence>
<feature type="compositionally biased region" description="Low complexity" evidence="1">
    <location>
        <begin position="88"/>
        <end position="106"/>
    </location>
</feature>
<name>A0A238FJ30_9BASI</name>
<sequence length="521" mass="57137">MPENQRAPSIRSFRSDRGPRTSSSATPLRDRTSFASAYHYVDSGSGGSGSGSTSAYPSSVHSHTEPAIPYISPRTTTLSRVIQIRPKSPSGASLHGTSSSGHGTFATADQEFSNLGAGTSGCDSGAYLPPRPDAYRSSSTSAVSRSRRAPDLYHGHTNVDRLDHHHDDVPPSSSWSASSHAERSYERETTFLKYKIDRSIPTFERTYTCVQRESPAPASGPGQEPSSHPRRPAIEPHQKHPSIDSGYGGSHHSYCSTSPNDAPAPILVTHDSSSALPTRHTSKPQFMEKELPSEYYKQFSSRPFRTGCSSWAPFVPHSIAVPVDYEEQPLPPLPQGPTSVAGSGLWNRLTSNLKSTVMHATTISKDSFPSSYATSDPTEEDSTPDSQGESRLSRVIRDYHFIRAEMIEDVPEWLIDEDEMKRRQGCRRYSVQTTVRVLPQNSHQTTIMSEPVLQLPPKDLPMPGPCSRSSSDGEEEDGATWSNGRYRISGGNNGTRVPSSRSIEKLLKMRAEERLKPRGVV</sequence>
<proteinExistence type="predicted"/>